<protein>
    <submittedName>
        <fullName evidence="3">Uncharacterized protein</fullName>
    </submittedName>
</protein>
<reference evidence="4" key="1">
    <citation type="journal article" date="2023" name="Commun. Biol.">
        <title>Genome analysis of Parmales, the sister group of diatoms, reveals the evolutionary specialization of diatoms from phago-mixotrophs to photoautotrophs.</title>
        <authorList>
            <person name="Ban H."/>
            <person name="Sato S."/>
            <person name="Yoshikawa S."/>
            <person name="Yamada K."/>
            <person name="Nakamura Y."/>
            <person name="Ichinomiya M."/>
            <person name="Sato N."/>
            <person name="Blanc-Mathieu R."/>
            <person name="Endo H."/>
            <person name="Kuwata A."/>
            <person name="Ogata H."/>
        </authorList>
    </citation>
    <scope>NUCLEOTIDE SEQUENCE [LARGE SCALE GENOMIC DNA]</scope>
    <source>
        <strain evidence="4">NIES 3701</strain>
    </source>
</reference>
<evidence type="ECO:0000313" key="3">
    <source>
        <dbReference type="EMBL" id="GMH99411.1"/>
    </source>
</evidence>
<sequence length="329" mass="35705">MSNKVAVITGGTAGVGFETCVQLASLEESRFKKIYITSRSSSGAEKAIKSIREKTSCPEDMFGFLTLDLSSPKSCADFVENLPDSIDVMVLNAGSISLKSLQEKTETGVTKNFHAGCIGTAIIAENLLSSGKLNKGGRMFYAAGEVQRSVWLFTGFQPFPVWDKSKTAIYPSTPPTSIFGGVMGVRSMIAGMQNYKTFMSLYMSKLARENPDYYIYSVSPGGTITGLYDTWGQPLKFLVKFAPTRALFIALGAVHKVDKAGKRYVEAMSGPSFTENFKSGTIVMGKGVFGTAGKLSDCTKQRKEFGDFEAQDLAAEVLREEMKKVLDAV</sequence>
<dbReference type="AlphaFoldDB" id="A0A9W7BZW8"/>
<name>A0A9W7BZW8_9STRA</name>
<dbReference type="PRINTS" id="PR00081">
    <property type="entry name" value="GDHRDH"/>
</dbReference>
<keyword evidence="2" id="KW-0560">Oxidoreductase</keyword>
<dbReference type="PANTHER" id="PTHR24320:SF148">
    <property type="entry name" value="NAD(P)-BINDING ROSSMANN-FOLD SUPERFAMILY PROTEIN"/>
    <property type="match status" value="1"/>
</dbReference>
<proteinExistence type="inferred from homology"/>
<keyword evidence="4" id="KW-1185">Reference proteome</keyword>
<dbReference type="Gene3D" id="3.40.50.720">
    <property type="entry name" value="NAD(P)-binding Rossmann-like Domain"/>
    <property type="match status" value="1"/>
</dbReference>
<dbReference type="InterPro" id="IPR036291">
    <property type="entry name" value="NAD(P)-bd_dom_sf"/>
</dbReference>
<dbReference type="Proteomes" id="UP001165085">
    <property type="component" value="Unassembled WGS sequence"/>
</dbReference>
<dbReference type="SUPFAM" id="SSF51735">
    <property type="entry name" value="NAD(P)-binding Rossmann-fold domains"/>
    <property type="match status" value="1"/>
</dbReference>
<accession>A0A9W7BZW8</accession>
<dbReference type="EMBL" id="BRXY01000545">
    <property type="protein sequence ID" value="GMH99411.1"/>
    <property type="molecule type" value="Genomic_DNA"/>
</dbReference>
<dbReference type="Pfam" id="PF00106">
    <property type="entry name" value="adh_short"/>
    <property type="match status" value="1"/>
</dbReference>
<evidence type="ECO:0000256" key="1">
    <source>
        <dbReference type="ARBA" id="ARBA00006484"/>
    </source>
</evidence>
<dbReference type="InterPro" id="IPR002347">
    <property type="entry name" value="SDR_fam"/>
</dbReference>
<dbReference type="GO" id="GO:0016491">
    <property type="term" value="F:oxidoreductase activity"/>
    <property type="evidence" value="ECO:0007669"/>
    <property type="project" value="UniProtKB-KW"/>
</dbReference>
<evidence type="ECO:0000313" key="4">
    <source>
        <dbReference type="Proteomes" id="UP001165085"/>
    </source>
</evidence>
<comment type="caution">
    <text evidence="3">The sequence shown here is derived from an EMBL/GenBank/DDBJ whole genome shotgun (WGS) entry which is preliminary data.</text>
</comment>
<organism evidence="3 4">
    <name type="scientific">Triparma strigata</name>
    <dbReference type="NCBI Taxonomy" id="1606541"/>
    <lineage>
        <taxon>Eukaryota</taxon>
        <taxon>Sar</taxon>
        <taxon>Stramenopiles</taxon>
        <taxon>Ochrophyta</taxon>
        <taxon>Bolidophyceae</taxon>
        <taxon>Parmales</taxon>
        <taxon>Triparmaceae</taxon>
        <taxon>Triparma</taxon>
    </lineage>
</organism>
<dbReference type="OrthoDB" id="191139at2759"/>
<evidence type="ECO:0000256" key="2">
    <source>
        <dbReference type="ARBA" id="ARBA00023002"/>
    </source>
</evidence>
<gene>
    <name evidence="3" type="ORF">TrST_g8960</name>
</gene>
<dbReference type="PANTHER" id="PTHR24320">
    <property type="entry name" value="RETINOL DEHYDROGENASE"/>
    <property type="match status" value="1"/>
</dbReference>
<comment type="similarity">
    <text evidence="1">Belongs to the short-chain dehydrogenases/reductases (SDR) family.</text>
</comment>